<dbReference type="SUPFAM" id="SSF81383">
    <property type="entry name" value="F-box domain"/>
    <property type="match status" value="1"/>
</dbReference>
<dbReference type="Proteomes" id="UP000663874">
    <property type="component" value="Unassembled WGS sequence"/>
</dbReference>
<feature type="domain" description="F-box" evidence="1">
    <location>
        <begin position="8"/>
        <end position="55"/>
    </location>
</feature>
<evidence type="ECO:0000313" key="2">
    <source>
        <dbReference type="EMBL" id="CAF4193943.1"/>
    </source>
</evidence>
<reference evidence="2" key="1">
    <citation type="submission" date="2021-02" db="EMBL/GenBank/DDBJ databases">
        <authorList>
            <person name="Nowell W R."/>
        </authorList>
    </citation>
    <scope>NUCLEOTIDE SEQUENCE</scope>
</reference>
<dbReference type="PROSITE" id="PS50181">
    <property type="entry name" value="FBOX"/>
    <property type="match status" value="1"/>
</dbReference>
<comment type="caution">
    <text evidence="2">The sequence shown here is derived from an EMBL/GenBank/DDBJ whole genome shotgun (WGS) entry which is preliminary data.</text>
</comment>
<dbReference type="InterPro" id="IPR001810">
    <property type="entry name" value="F-box_dom"/>
</dbReference>
<organism evidence="2 3">
    <name type="scientific">Rotaria sordida</name>
    <dbReference type="NCBI Taxonomy" id="392033"/>
    <lineage>
        <taxon>Eukaryota</taxon>
        <taxon>Metazoa</taxon>
        <taxon>Spiralia</taxon>
        <taxon>Gnathifera</taxon>
        <taxon>Rotifera</taxon>
        <taxon>Eurotatoria</taxon>
        <taxon>Bdelloidea</taxon>
        <taxon>Philodinida</taxon>
        <taxon>Philodinidae</taxon>
        <taxon>Rotaria</taxon>
    </lineage>
</organism>
<name>A0A820B5T4_9BILA</name>
<gene>
    <name evidence="2" type="ORF">FNK824_LOCUS35900</name>
</gene>
<dbReference type="EMBL" id="CAJOBE010015828">
    <property type="protein sequence ID" value="CAF4193943.1"/>
    <property type="molecule type" value="Genomic_DNA"/>
</dbReference>
<accession>A0A820B5T4</accession>
<sequence length="262" mass="29938">MSTGKKDAINILDLPDEIVLAIIRKLNMIDVLYSLVDVNQRFDRLVLDPLYVHHLDLTVTSLLNNNFSVGKKVLDRICEEILPRISNNIKKIILDQHSMERILPAIVFSQLYSLTLSTLQPDALLPYLTGDTKLRYLLTNQITHLNIDILDQVTTELNNENESNIFTLILSIGKCVTDLTFSQWLCYKHTWISIFHLPSTSCVSSTLTKLNINVNTFDDCLYLLDDHLDSLSSIIINIRKISAPLLDIDNTVRIDFCIMNKH</sequence>
<evidence type="ECO:0000259" key="1">
    <source>
        <dbReference type="PROSITE" id="PS50181"/>
    </source>
</evidence>
<evidence type="ECO:0000313" key="3">
    <source>
        <dbReference type="Proteomes" id="UP000663874"/>
    </source>
</evidence>
<dbReference type="AlphaFoldDB" id="A0A820B5T4"/>
<dbReference type="InterPro" id="IPR036047">
    <property type="entry name" value="F-box-like_dom_sf"/>
</dbReference>
<proteinExistence type="predicted"/>
<protein>
    <recommendedName>
        <fullName evidence="1">F-box domain-containing protein</fullName>
    </recommendedName>
</protein>